<name>A0A9P9GJC4_FUSRE</name>
<organism evidence="1 2">
    <name type="scientific">Fusarium redolens</name>
    <dbReference type="NCBI Taxonomy" id="48865"/>
    <lineage>
        <taxon>Eukaryota</taxon>
        <taxon>Fungi</taxon>
        <taxon>Dikarya</taxon>
        <taxon>Ascomycota</taxon>
        <taxon>Pezizomycotina</taxon>
        <taxon>Sordariomycetes</taxon>
        <taxon>Hypocreomycetidae</taxon>
        <taxon>Hypocreales</taxon>
        <taxon>Nectriaceae</taxon>
        <taxon>Fusarium</taxon>
        <taxon>Fusarium redolens species complex</taxon>
    </lineage>
</organism>
<dbReference type="OrthoDB" id="509124at2759"/>
<dbReference type="AlphaFoldDB" id="A0A9P9GJC4"/>
<keyword evidence="2" id="KW-1185">Reference proteome</keyword>
<gene>
    <name evidence="1" type="ORF">BKA55DRAFT_542776</name>
</gene>
<proteinExistence type="predicted"/>
<dbReference type="Proteomes" id="UP000720189">
    <property type="component" value="Unassembled WGS sequence"/>
</dbReference>
<accession>A0A9P9GJC4</accession>
<dbReference type="GeneID" id="70220471"/>
<sequence length="107" mass="12479">MGQQTSLVVEVEIEAPVEVVRSLRDDPDVFEWGGGWWPLLMGQHEFTWRASTKTPGATTFTRIESLRGLLVLLWQPGWFMRRRTQVCFDAFHSELKKEAERIVIAYR</sequence>
<evidence type="ECO:0000313" key="1">
    <source>
        <dbReference type="EMBL" id="KAH7240181.1"/>
    </source>
</evidence>
<protein>
    <submittedName>
        <fullName evidence="1">Uncharacterized protein</fullName>
    </submittedName>
</protein>
<reference evidence="1" key="1">
    <citation type="journal article" date="2021" name="Nat. Commun.">
        <title>Genetic determinants of endophytism in the Arabidopsis root mycobiome.</title>
        <authorList>
            <person name="Mesny F."/>
            <person name="Miyauchi S."/>
            <person name="Thiergart T."/>
            <person name="Pickel B."/>
            <person name="Atanasova L."/>
            <person name="Karlsson M."/>
            <person name="Huettel B."/>
            <person name="Barry K.W."/>
            <person name="Haridas S."/>
            <person name="Chen C."/>
            <person name="Bauer D."/>
            <person name="Andreopoulos W."/>
            <person name="Pangilinan J."/>
            <person name="LaButti K."/>
            <person name="Riley R."/>
            <person name="Lipzen A."/>
            <person name="Clum A."/>
            <person name="Drula E."/>
            <person name="Henrissat B."/>
            <person name="Kohler A."/>
            <person name="Grigoriev I.V."/>
            <person name="Martin F.M."/>
            <person name="Hacquard S."/>
        </authorList>
    </citation>
    <scope>NUCLEOTIDE SEQUENCE</scope>
    <source>
        <strain evidence="1">MPI-CAGE-AT-0023</strain>
    </source>
</reference>
<dbReference type="RefSeq" id="XP_046045975.1">
    <property type="nucleotide sequence ID" value="XM_046190517.1"/>
</dbReference>
<dbReference type="EMBL" id="JAGMUX010000014">
    <property type="protein sequence ID" value="KAH7240181.1"/>
    <property type="molecule type" value="Genomic_DNA"/>
</dbReference>
<evidence type="ECO:0000313" key="2">
    <source>
        <dbReference type="Proteomes" id="UP000720189"/>
    </source>
</evidence>
<comment type="caution">
    <text evidence="1">The sequence shown here is derived from an EMBL/GenBank/DDBJ whole genome shotgun (WGS) entry which is preliminary data.</text>
</comment>